<evidence type="ECO:0000313" key="4">
    <source>
        <dbReference type="EMBL" id="RFZ94983.1"/>
    </source>
</evidence>
<dbReference type="PANTHER" id="PTHR39200">
    <property type="entry name" value="HYPOTHETICAL EXPORTED PROTEIN"/>
    <property type="match status" value="1"/>
</dbReference>
<accession>A0A372NXY6</accession>
<protein>
    <submittedName>
        <fullName evidence="4">DUF2807 domain-containing protein</fullName>
    </submittedName>
</protein>
<dbReference type="Proteomes" id="UP000264217">
    <property type="component" value="Unassembled WGS sequence"/>
</dbReference>
<name>A0A372NXY6_9SPHI</name>
<evidence type="ECO:0000313" key="5">
    <source>
        <dbReference type="Proteomes" id="UP000264217"/>
    </source>
</evidence>
<feature type="domain" description="Putative auto-transporter adhesin head GIN" evidence="3">
    <location>
        <begin position="44"/>
        <end position="224"/>
    </location>
</feature>
<dbReference type="PANTHER" id="PTHR39200:SF1">
    <property type="entry name" value="AUTO-TRANSPORTER ADHESIN HEAD GIN DOMAIN-CONTAINING PROTEIN-RELATED"/>
    <property type="match status" value="1"/>
</dbReference>
<comment type="caution">
    <text evidence="4">The sequence shown here is derived from an EMBL/GenBank/DDBJ whole genome shotgun (WGS) entry which is preliminary data.</text>
</comment>
<dbReference type="Pfam" id="PF10988">
    <property type="entry name" value="DUF2807"/>
    <property type="match status" value="1"/>
</dbReference>
<dbReference type="AlphaFoldDB" id="A0A372NXY6"/>
<reference evidence="4 5" key="1">
    <citation type="submission" date="2018-08" db="EMBL/GenBank/DDBJ databases">
        <title>Mucilaginibacter sp. MYSH2.</title>
        <authorList>
            <person name="Seo T."/>
        </authorList>
    </citation>
    <scope>NUCLEOTIDE SEQUENCE [LARGE SCALE GENOMIC DNA]</scope>
    <source>
        <strain evidence="4 5">MYSH2</strain>
    </source>
</reference>
<proteinExistence type="predicted"/>
<dbReference type="RefSeq" id="WP_117390541.1">
    <property type="nucleotide sequence ID" value="NZ_QWDC01000001.1"/>
</dbReference>
<keyword evidence="5" id="KW-1185">Reference proteome</keyword>
<feature type="signal peptide" evidence="2">
    <location>
        <begin position="1"/>
        <end position="20"/>
    </location>
</feature>
<keyword evidence="2" id="KW-0732">Signal</keyword>
<dbReference type="EMBL" id="QWDC01000001">
    <property type="protein sequence ID" value="RFZ94983.1"/>
    <property type="molecule type" value="Genomic_DNA"/>
</dbReference>
<evidence type="ECO:0000256" key="2">
    <source>
        <dbReference type="SAM" id="SignalP"/>
    </source>
</evidence>
<dbReference type="Gene3D" id="2.160.20.120">
    <property type="match status" value="1"/>
</dbReference>
<feature type="region of interest" description="Disordered" evidence="1">
    <location>
        <begin position="221"/>
        <end position="241"/>
    </location>
</feature>
<dbReference type="PROSITE" id="PS51257">
    <property type="entry name" value="PROKAR_LIPOPROTEIN"/>
    <property type="match status" value="1"/>
</dbReference>
<dbReference type="OrthoDB" id="5585143at2"/>
<evidence type="ECO:0000256" key="1">
    <source>
        <dbReference type="SAM" id="MobiDB-lite"/>
    </source>
</evidence>
<evidence type="ECO:0000259" key="3">
    <source>
        <dbReference type="Pfam" id="PF10988"/>
    </source>
</evidence>
<dbReference type="InterPro" id="IPR021255">
    <property type="entry name" value="DUF2807"/>
</dbReference>
<gene>
    <name evidence="4" type="ORF">D0C36_05505</name>
</gene>
<feature type="chain" id="PRO_5016604788" evidence="2">
    <location>
        <begin position="21"/>
        <end position="241"/>
    </location>
</feature>
<sequence length="241" mass="25572">MKTSLKISLLIALAFTIALTSSCKRFRCKKGSGNVKTETRKVGEFTKLEISGGYKVTLKQDSSQSVTISADDNLMQYIQTNLDGKTLEIKTKRNICGSHEITVVVGVRNLDELKASGGIEIKTDGKLNAKNFDLDLSGATKVEMDLSAAAVHAEGSGATELDLRGQAASADVHLTGSGKINALDFVVGRYNLETTGAAECNINVLNELNVHSTGASDVKYRGTPSTVNTDKTGAASVKKID</sequence>
<organism evidence="4 5">
    <name type="scientific">Mucilaginibacter conchicola</name>
    <dbReference type="NCBI Taxonomy" id="2303333"/>
    <lineage>
        <taxon>Bacteria</taxon>
        <taxon>Pseudomonadati</taxon>
        <taxon>Bacteroidota</taxon>
        <taxon>Sphingobacteriia</taxon>
        <taxon>Sphingobacteriales</taxon>
        <taxon>Sphingobacteriaceae</taxon>
        <taxon>Mucilaginibacter</taxon>
    </lineage>
</organism>